<proteinExistence type="predicted"/>
<evidence type="ECO:0000313" key="1">
    <source>
        <dbReference type="EMBL" id="JAD96473.1"/>
    </source>
</evidence>
<protein>
    <submittedName>
        <fullName evidence="1">Uncharacterized protein</fullName>
    </submittedName>
</protein>
<organism evidence="1">
    <name type="scientific">Arundo donax</name>
    <name type="common">Giant reed</name>
    <name type="synonym">Donax arundinaceus</name>
    <dbReference type="NCBI Taxonomy" id="35708"/>
    <lineage>
        <taxon>Eukaryota</taxon>
        <taxon>Viridiplantae</taxon>
        <taxon>Streptophyta</taxon>
        <taxon>Embryophyta</taxon>
        <taxon>Tracheophyta</taxon>
        <taxon>Spermatophyta</taxon>
        <taxon>Magnoliopsida</taxon>
        <taxon>Liliopsida</taxon>
        <taxon>Poales</taxon>
        <taxon>Poaceae</taxon>
        <taxon>PACMAD clade</taxon>
        <taxon>Arundinoideae</taxon>
        <taxon>Arundineae</taxon>
        <taxon>Arundo</taxon>
    </lineage>
</organism>
<accession>A0A0A9EBR1</accession>
<reference evidence="1" key="1">
    <citation type="submission" date="2014-09" db="EMBL/GenBank/DDBJ databases">
        <authorList>
            <person name="Magalhaes I.L.F."/>
            <person name="Oliveira U."/>
            <person name="Santos F.R."/>
            <person name="Vidigal T.H.D.A."/>
            <person name="Brescovit A.D."/>
            <person name="Santos A.J."/>
        </authorList>
    </citation>
    <scope>NUCLEOTIDE SEQUENCE</scope>
    <source>
        <tissue evidence="1">Shoot tissue taken approximately 20 cm above the soil surface</tissue>
    </source>
</reference>
<dbReference type="AlphaFoldDB" id="A0A0A9EBR1"/>
<dbReference type="EMBL" id="GBRH01201422">
    <property type="protein sequence ID" value="JAD96473.1"/>
    <property type="molecule type" value="Transcribed_RNA"/>
</dbReference>
<sequence length="20" mass="2213">MQTIPFLPAVRLTVVMVPIS</sequence>
<reference evidence="1" key="2">
    <citation type="journal article" date="2015" name="Data Brief">
        <title>Shoot transcriptome of the giant reed, Arundo donax.</title>
        <authorList>
            <person name="Barrero R.A."/>
            <person name="Guerrero F.D."/>
            <person name="Moolhuijzen P."/>
            <person name="Goolsby J.A."/>
            <person name="Tidwell J."/>
            <person name="Bellgard S.E."/>
            <person name="Bellgard M.I."/>
        </authorList>
    </citation>
    <scope>NUCLEOTIDE SEQUENCE</scope>
    <source>
        <tissue evidence="1">Shoot tissue taken approximately 20 cm above the soil surface</tissue>
    </source>
</reference>
<name>A0A0A9EBR1_ARUDO</name>